<comment type="caution">
    <text evidence="2">The sequence shown here is derived from an EMBL/GenBank/DDBJ whole genome shotgun (WGS) entry which is preliminary data.</text>
</comment>
<evidence type="ECO:0000313" key="3">
    <source>
        <dbReference type="Proteomes" id="UP000534306"/>
    </source>
</evidence>
<dbReference type="EMBL" id="JACHKF010000001">
    <property type="protein sequence ID" value="MBB6566027.1"/>
    <property type="molecule type" value="Genomic_DNA"/>
</dbReference>
<dbReference type="AlphaFoldDB" id="A0A7Y4L663"/>
<accession>A0A7Y4L663</accession>
<organism evidence="2 3">
    <name type="scientific">Kribbella sandramycini</name>
    <dbReference type="NCBI Taxonomy" id="60450"/>
    <lineage>
        <taxon>Bacteria</taxon>
        <taxon>Bacillati</taxon>
        <taxon>Actinomycetota</taxon>
        <taxon>Actinomycetes</taxon>
        <taxon>Propionibacteriales</taxon>
        <taxon>Kribbellaceae</taxon>
        <taxon>Kribbella</taxon>
    </lineage>
</organism>
<dbReference type="EMBL" id="JABJRC010000010">
    <property type="protein sequence ID" value="NOL45028.1"/>
    <property type="molecule type" value="Genomic_DNA"/>
</dbReference>
<protein>
    <submittedName>
        <fullName evidence="2">Uncharacterized protein</fullName>
    </submittedName>
</protein>
<keyword evidence="3" id="KW-1185">Reference proteome</keyword>
<dbReference type="Proteomes" id="UP000553957">
    <property type="component" value="Unassembled WGS sequence"/>
</dbReference>
<evidence type="ECO:0000313" key="2">
    <source>
        <dbReference type="EMBL" id="NOL45028.1"/>
    </source>
</evidence>
<dbReference type="RefSeq" id="WP_171678275.1">
    <property type="nucleotide sequence ID" value="NZ_BAAAGT010000001.1"/>
</dbReference>
<reference evidence="2 3" key="1">
    <citation type="submission" date="2020-05" db="EMBL/GenBank/DDBJ databases">
        <title>Genome sequence of Kribbella sandramycini ATCC 39419.</title>
        <authorList>
            <person name="Maclea K.S."/>
            <person name="Fair J.L."/>
        </authorList>
    </citation>
    <scope>NUCLEOTIDE SEQUENCE [LARGE SCALE GENOMIC DNA]</scope>
    <source>
        <strain evidence="2 3">ATCC 39419</strain>
    </source>
</reference>
<evidence type="ECO:0000313" key="1">
    <source>
        <dbReference type="EMBL" id="MBB6566027.1"/>
    </source>
</evidence>
<name>A0A7Y4L663_9ACTN</name>
<evidence type="ECO:0000313" key="4">
    <source>
        <dbReference type="Proteomes" id="UP000553957"/>
    </source>
</evidence>
<dbReference type="Proteomes" id="UP000534306">
    <property type="component" value="Unassembled WGS sequence"/>
</dbReference>
<reference evidence="1 4" key="2">
    <citation type="submission" date="2020-08" db="EMBL/GenBank/DDBJ databases">
        <title>Sequencing the genomes of 1000 actinobacteria strains.</title>
        <authorList>
            <person name="Klenk H.-P."/>
        </authorList>
    </citation>
    <scope>NUCLEOTIDE SEQUENCE [LARGE SCALE GENOMIC DNA]</scope>
    <source>
        <strain evidence="1 4">DSM 15626</strain>
    </source>
</reference>
<proteinExistence type="predicted"/>
<sequence>MLEAKRMMQTNEERQALAQQSGWRFREQAPELTDYWRVPPFTSHGDQRIAFGVVDGQLNGVPFVAFDFHRRPKVTHVHTAWTNKEVNQLDEVKIDTVWVVKLPRPMPYFSIASSTEPELEVEHYPEPPTPDSKFNRWYKMIDTDPNVAGYYLHPQLMQFMRKQKVNTWSVVGDDLVCMEHPIFGRTKPKDLTETLGKLVQLAGLLPYNAFPPPPPQQ</sequence>
<gene>
    <name evidence="1" type="ORF">HNR71_001664</name>
    <name evidence="2" type="ORF">HPO96_32750</name>
</gene>